<organism evidence="2 3">
    <name type="scientific">Trapa natans</name>
    <name type="common">Water chestnut</name>
    <dbReference type="NCBI Taxonomy" id="22666"/>
    <lineage>
        <taxon>Eukaryota</taxon>
        <taxon>Viridiplantae</taxon>
        <taxon>Streptophyta</taxon>
        <taxon>Embryophyta</taxon>
        <taxon>Tracheophyta</taxon>
        <taxon>Spermatophyta</taxon>
        <taxon>Magnoliopsida</taxon>
        <taxon>eudicotyledons</taxon>
        <taxon>Gunneridae</taxon>
        <taxon>Pentapetalae</taxon>
        <taxon>rosids</taxon>
        <taxon>malvids</taxon>
        <taxon>Myrtales</taxon>
        <taxon>Lythraceae</taxon>
        <taxon>Trapa</taxon>
    </lineage>
</organism>
<dbReference type="Proteomes" id="UP001346149">
    <property type="component" value="Unassembled WGS sequence"/>
</dbReference>
<evidence type="ECO:0000313" key="2">
    <source>
        <dbReference type="EMBL" id="KAK4788183.1"/>
    </source>
</evidence>
<accession>A0AAN7LXN3</accession>
<proteinExistence type="predicted"/>
<dbReference type="EMBL" id="JAXQNO010000011">
    <property type="protein sequence ID" value="KAK4788183.1"/>
    <property type="molecule type" value="Genomic_DNA"/>
</dbReference>
<evidence type="ECO:0000256" key="1">
    <source>
        <dbReference type="SAM" id="MobiDB-lite"/>
    </source>
</evidence>
<evidence type="ECO:0000313" key="3">
    <source>
        <dbReference type="Proteomes" id="UP001346149"/>
    </source>
</evidence>
<feature type="region of interest" description="Disordered" evidence="1">
    <location>
        <begin position="67"/>
        <end position="111"/>
    </location>
</feature>
<sequence length="111" mass="12093">MSQKTLRPLGGLHSEQGTAVDGLVPLPYLEDLSEHVLDENLGWITRLLSPSLLPHPTRSWAVCLSPQRQRSSSQYSTGTLSVGFSSRGSALSNRTFGHLGGDSETWDWEGS</sequence>
<protein>
    <submittedName>
        <fullName evidence="2">Uncharacterized protein</fullName>
    </submittedName>
</protein>
<feature type="compositionally biased region" description="Polar residues" evidence="1">
    <location>
        <begin position="75"/>
        <end position="95"/>
    </location>
</feature>
<keyword evidence="3" id="KW-1185">Reference proteome</keyword>
<reference evidence="2 3" key="1">
    <citation type="journal article" date="2023" name="Hortic Res">
        <title>Pangenome of water caltrop reveals structural variations and asymmetric subgenome divergence after allopolyploidization.</title>
        <authorList>
            <person name="Zhang X."/>
            <person name="Chen Y."/>
            <person name="Wang L."/>
            <person name="Yuan Y."/>
            <person name="Fang M."/>
            <person name="Shi L."/>
            <person name="Lu R."/>
            <person name="Comes H.P."/>
            <person name="Ma Y."/>
            <person name="Chen Y."/>
            <person name="Huang G."/>
            <person name="Zhou Y."/>
            <person name="Zheng Z."/>
            <person name="Qiu Y."/>
        </authorList>
    </citation>
    <scope>NUCLEOTIDE SEQUENCE [LARGE SCALE GENOMIC DNA]</scope>
    <source>
        <strain evidence="2">F231</strain>
    </source>
</reference>
<dbReference type="AlphaFoldDB" id="A0AAN7LXN3"/>
<name>A0AAN7LXN3_TRANT</name>
<comment type="caution">
    <text evidence="2">The sequence shown here is derived from an EMBL/GenBank/DDBJ whole genome shotgun (WGS) entry which is preliminary data.</text>
</comment>
<gene>
    <name evidence="2" type="ORF">SAY86_019502</name>
</gene>